<dbReference type="AlphaFoldDB" id="A0AAV4HZL1"/>
<dbReference type="CDD" id="cd00051">
    <property type="entry name" value="EFh"/>
    <property type="match status" value="1"/>
</dbReference>
<feature type="compositionally biased region" description="Acidic residues" evidence="5">
    <location>
        <begin position="223"/>
        <end position="232"/>
    </location>
</feature>
<dbReference type="GO" id="GO:0005509">
    <property type="term" value="F:calcium ion binding"/>
    <property type="evidence" value="ECO:0007669"/>
    <property type="project" value="InterPro"/>
</dbReference>
<protein>
    <submittedName>
        <fullName evidence="7">Serine/threonine-protein phosphatase</fullName>
    </submittedName>
</protein>
<feature type="domain" description="EF-hand" evidence="6">
    <location>
        <begin position="71"/>
        <end position="106"/>
    </location>
</feature>
<dbReference type="PROSITE" id="PS50222">
    <property type="entry name" value="EF_HAND_2"/>
    <property type="match status" value="2"/>
</dbReference>
<evidence type="ECO:0000256" key="5">
    <source>
        <dbReference type="SAM" id="MobiDB-lite"/>
    </source>
</evidence>
<dbReference type="PANTHER" id="PTHR45668">
    <property type="entry name" value="SERINE/THREONINE-PROTEIN PHOSPHATASE 5-RELATED"/>
    <property type="match status" value="1"/>
</dbReference>
<organism evidence="7 8">
    <name type="scientific">Elysia marginata</name>
    <dbReference type="NCBI Taxonomy" id="1093978"/>
    <lineage>
        <taxon>Eukaryota</taxon>
        <taxon>Metazoa</taxon>
        <taxon>Spiralia</taxon>
        <taxon>Lophotrochozoa</taxon>
        <taxon>Mollusca</taxon>
        <taxon>Gastropoda</taxon>
        <taxon>Heterobranchia</taxon>
        <taxon>Euthyneura</taxon>
        <taxon>Panpulmonata</taxon>
        <taxon>Sacoglossa</taxon>
        <taxon>Placobranchoidea</taxon>
        <taxon>Plakobranchidae</taxon>
        <taxon>Elysia</taxon>
    </lineage>
</organism>
<evidence type="ECO:0000256" key="2">
    <source>
        <dbReference type="ARBA" id="ARBA00022723"/>
    </source>
</evidence>
<feature type="region of interest" description="Disordered" evidence="5">
    <location>
        <begin position="155"/>
        <end position="192"/>
    </location>
</feature>
<comment type="caution">
    <text evidence="7">The sequence shown here is derived from an EMBL/GenBank/DDBJ whole genome shotgun (WGS) entry which is preliminary data.</text>
</comment>
<reference evidence="7 8" key="1">
    <citation type="journal article" date="2021" name="Elife">
        <title>Chloroplast acquisition without the gene transfer in kleptoplastic sea slugs, Plakobranchus ocellatus.</title>
        <authorList>
            <person name="Maeda T."/>
            <person name="Takahashi S."/>
            <person name="Yoshida T."/>
            <person name="Shimamura S."/>
            <person name="Takaki Y."/>
            <person name="Nagai Y."/>
            <person name="Toyoda A."/>
            <person name="Suzuki Y."/>
            <person name="Arimoto A."/>
            <person name="Ishii H."/>
            <person name="Satoh N."/>
            <person name="Nishiyama T."/>
            <person name="Hasebe M."/>
            <person name="Maruyama T."/>
            <person name="Minagawa J."/>
            <person name="Obokata J."/>
            <person name="Shigenobu S."/>
        </authorList>
    </citation>
    <scope>NUCLEOTIDE SEQUENCE [LARGE SCALE GENOMIC DNA]</scope>
</reference>
<name>A0AAV4HZL1_9GAST</name>
<dbReference type="InterPro" id="IPR051134">
    <property type="entry name" value="PPP_phosphatase"/>
</dbReference>
<evidence type="ECO:0000259" key="6">
    <source>
        <dbReference type="PROSITE" id="PS50222"/>
    </source>
</evidence>
<dbReference type="InterPro" id="IPR011992">
    <property type="entry name" value="EF-hand-dom_pair"/>
</dbReference>
<dbReference type="Pfam" id="PF13499">
    <property type="entry name" value="EF-hand_7"/>
    <property type="match status" value="1"/>
</dbReference>
<dbReference type="PANTHER" id="PTHR45668:SF3">
    <property type="entry name" value="SERINE_THREONINE-PROTEIN PHOSPHATASE RDGC"/>
    <property type="match status" value="1"/>
</dbReference>
<dbReference type="PROSITE" id="PS00018">
    <property type="entry name" value="EF_HAND_1"/>
    <property type="match status" value="2"/>
</dbReference>
<feature type="region of interest" description="Disordered" evidence="5">
    <location>
        <begin position="223"/>
        <end position="261"/>
    </location>
</feature>
<feature type="domain" description="EF-hand" evidence="6">
    <location>
        <begin position="111"/>
        <end position="146"/>
    </location>
</feature>
<dbReference type="InterPro" id="IPR018247">
    <property type="entry name" value="EF_Hand_1_Ca_BS"/>
</dbReference>
<comment type="cofactor">
    <cofactor evidence="1">
        <name>Mn(2+)</name>
        <dbReference type="ChEBI" id="CHEBI:29035"/>
    </cofactor>
</comment>
<dbReference type="SMART" id="SM00054">
    <property type="entry name" value="EFh"/>
    <property type="match status" value="2"/>
</dbReference>
<evidence type="ECO:0000256" key="3">
    <source>
        <dbReference type="ARBA" id="ARBA00022837"/>
    </source>
</evidence>
<gene>
    <name evidence="7" type="ORF">ElyMa_004612900</name>
</gene>
<feature type="compositionally biased region" description="Basic and acidic residues" evidence="5">
    <location>
        <begin position="158"/>
        <end position="184"/>
    </location>
</feature>
<dbReference type="InterPro" id="IPR002048">
    <property type="entry name" value="EF_hand_dom"/>
</dbReference>
<evidence type="ECO:0000313" key="8">
    <source>
        <dbReference type="Proteomes" id="UP000762676"/>
    </source>
</evidence>
<dbReference type="EMBL" id="BMAT01009249">
    <property type="protein sequence ID" value="GFS02677.1"/>
    <property type="molecule type" value="Genomic_DNA"/>
</dbReference>
<keyword evidence="2" id="KW-0479">Metal-binding</keyword>
<dbReference type="Proteomes" id="UP000762676">
    <property type="component" value="Unassembled WGS sequence"/>
</dbReference>
<dbReference type="Gene3D" id="1.10.238.10">
    <property type="entry name" value="EF-hand"/>
    <property type="match status" value="1"/>
</dbReference>
<evidence type="ECO:0000313" key="7">
    <source>
        <dbReference type="EMBL" id="GFS02677.1"/>
    </source>
</evidence>
<dbReference type="SUPFAM" id="SSF47473">
    <property type="entry name" value="EF-hand"/>
    <property type="match status" value="1"/>
</dbReference>
<sequence length="261" mass="29487">MAGMIQATQWCQAMETVMEIDVPWRLLRPRLVSSAVHTNGQQVLYESTFHDRRVSFRNMESGPSVTESLYRHKEVLETIFRTFDKDSSGCLSMAEFSEACQILTRHAGLALQPEQISDIAHSLDLNHDGHIDFNEFLEAFRIVESQERKGRAAMLFDIPEREDGDDGGHLGNDKIDLESPDHNKPAGFERNARVSEDVFKHLTPSLSTDSRNRRADSIQVEICSDDLNEEDSDPKRPPSALSSSSWVDVQRARVAQQSDSL</sequence>
<proteinExistence type="predicted"/>
<keyword evidence="4" id="KW-0464">Manganese</keyword>
<evidence type="ECO:0000256" key="4">
    <source>
        <dbReference type="ARBA" id="ARBA00023211"/>
    </source>
</evidence>
<accession>A0AAV4HZL1</accession>
<keyword evidence="3" id="KW-0106">Calcium</keyword>
<evidence type="ECO:0000256" key="1">
    <source>
        <dbReference type="ARBA" id="ARBA00001936"/>
    </source>
</evidence>
<keyword evidence="8" id="KW-1185">Reference proteome</keyword>